<reference evidence="1" key="1">
    <citation type="submission" date="2019-08" db="EMBL/GenBank/DDBJ databases">
        <authorList>
            <person name="Kucharzyk K."/>
            <person name="Murdoch R.W."/>
            <person name="Higgins S."/>
            <person name="Loffler F."/>
        </authorList>
    </citation>
    <scope>NUCLEOTIDE SEQUENCE</scope>
</reference>
<accession>A0A644X5C0</accession>
<dbReference type="PANTHER" id="PTHR34986">
    <property type="entry name" value="EVOLVED BETA-GALACTOSIDASE SUBUNIT BETA"/>
    <property type="match status" value="1"/>
</dbReference>
<dbReference type="PANTHER" id="PTHR34986:SF1">
    <property type="entry name" value="PROTEIN YIAL"/>
    <property type="match status" value="1"/>
</dbReference>
<dbReference type="AlphaFoldDB" id="A0A644X5C0"/>
<dbReference type="EMBL" id="VSSQ01001557">
    <property type="protein sequence ID" value="MPM09334.1"/>
    <property type="molecule type" value="Genomic_DNA"/>
</dbReference>
<protein>
    <submittedName>
        <fullName evidence="1">Toxin-antitoxin biofilm protein TabA</fullName>
    </submittedName>
</protein>
<evidence type="ECO:0000313" key="1">
    <source>
        <dbReference type="EMBL" id="MPM09334.1"/>
    </source>
</evidence>
<dbReference type="Gene3D" id="2.60.120.370">
    <property type="entry name" value="YhcH/YjgK/YiaL"/>
    <property type="match status" value="1"/>
</dbReference>
<gene>
    <name evidence="1" type="primary">tabA_3</name>
    <name evidence="1" type="ORF">SDC9_55651</name>
</gene>
<dbReference type="SUPFAM" id="SSF51197">
    <property type="entry name" value="Clavaminate synthase-like"/>
    <property type="match status" value="1"/>
</dbReference>
<name>A0A644X5C0_9ZZZZ</name>
<dbReference type="NCBIfam" id="TIGR00022">
    <property type="entry name" value="YhcH/YjgK/YiaL family protein"/>
    <property type="match status" value="1"/>
</dbReference>
<dbReference type="InterPro" id="IPR004375">
    <property type="entry name" value="NanQ/TabA/YiaL"/>
</dbReference>
<dbReference type="InterPro" id="IPR037012">
    <property type="entry name" value="NanQ/TabA/YiaL_sf"/>
</dbReference>
<dbReference type="Pfam" id="PF04074">
    <property type="entry name" value="DUF386"/>
    <property type="match status" value="1"/>
</dbReference>
<organism evidence="1">
    <name type="scientific">bioreactor metagenome</name>
    <dbReference type="NCBI Taxonomy" id="1076179"/>
    <lineage>
        <taxon>unclassified sequences</taxon>
        <taxon>metagenomes</taxon>
        <taxon>ecological metagenomes</taxon>
    </lineage>
</organism>
<proteinExistence type="predicted"/>
<sequence>MISTSIERIDEILPYISGKLAKALQYIKENDFAMWANGEYEIDGRDIFARVNTYETEPNTNRKPEKHFDYIDIQILVIGSESIGYCPVTDKFVVTEDKAKTDDVVFYKETYKENFITLHPGDIGIFFPWEVHRPNCNCGDIALPVKKVVVKVRADK</sequence>
<dbReference type="GO" id="GO:0005829">
    <property type="term" value="C:cytosol"/>
    <property type="evidence" value="ECO:0007669"/>
    <property type="project" value="TreeGrafter"/>
</dbReference>
<comment type="caution">
    <text evidence="1">The sequence shown here is derived from an EMBL/GenBank/DDBJ whole genome shotgun (WGS) entry which is preliminary data.</text>
</comment>